<gene>
    <name evidence="4" type="ORF">EUGRSUZ_B03811</name>
</gene>
<protein>
    <recommendedName>
        <fullName evidence="5">DUF4005 domain-containing protein</fullName>
    </recommendedName>
</protein>
<keyword evidence="1" id="KW-0112">Calmodulin-binding</keyword>
<dbReference type="InterPro" id="IPR000048">
    <property type="entry name" value="IQ_motif_EF-hand-BS"/>
</dbReference>
<dbReference type="STRING" id="71139.A0A059D9Z9"/>
<dbReference type="CDD" id="cd23767">
    <property type="entry name" value="IQCD"/>
    <property type="match status" value="1"/>
</dbReference>
<feature type="region of interest" description="Disordered" evidence="3">
    <location>
        <begin position="15"/>
        <end position="38"/>
    </location>
</feature>
<organism evidence="4">
    <name type="scientific">Eucalyptus grandis</name>
    <name type="common">Flooded gum</name>
    <dbReference type="NCBI Taxonomy" id="71139"/>
    <lineage>
        <taxon>Eukaryota</taxon>
        <taxon>Viridiplantae</taxon>
        <taxon>Streptophyta</taxon>
        <taxon>Embryophyta</taxon>
        <taxon>Tracheophyta</taxon>
        <taxon>Spermatophyta</taxon>
        <taxon>Magnoliopsida</taxon>
        <taxon>eudicotyledons</taxon>
        <taxon>Gunneridae</taxon>
        <taxon>Pentapetalae</taxon>
        <taxon>rosids</taxon>
        <taxon>malvids</taxon>
        <taxon>Myrtales</taxon>
        <taxon>Myrtaceae</taxon>
        <taxon>Myrtoideae</taxon>
        <taxon>Eucalypteae</taxon>
        <taxon>Eucalyptus</taxon>
    </lineage>
</organism>
<dbReference type="OrthoDB" id="654277at2759"/>
<dbReference type="GO" id="GO:0005516">
    <property type="term" value="F:calmodulin binding"/>
    <property type="evidence" value="ECO:0007669"/>
    <property type="project" value="UniProtKB-KW"/>
</dbReference>
<sequence length="418" mass="45916">MGVSGKWIKALVGLKKSQKSPSNKDEEKVNGSQSHSKSLCSANCSVGTETENIHDQLNCNYASHVGDANEHFIPDPACSLSTCFDVQKTDHHQQILREELAATRIQTAFRGFLARRALSALKGLVRLQALIRGHSVRKQAAMTLRCMQALVRVQAHVRARRVRLALESQTAEQKFKQQTAKEAQVRQIEQEGWCDHIGSAEEIQAKLVKRQEAAAKRERAMAYSLAHQWQAGSKQLAAPTGFEPDKSSWGWTWLERWMAVRPWENRFLDINIGDGMTIQESGSAQSADDTRAQSKSASKKPGSTNLCNQKRGSSQTNVVGSSSSKSLNKMPSDQAVPSKPESKLVNDGIQLAQARLGRSSRSQSNPKERSVPSDKQAKKRFSLPNSGSTVGAPTAKNPSRTAASRKLDPPARRVSEAN</sequence>
<proteinExistence type="inferred from homology"/>
<evidence type="ECO:0000256" key="3">
    <source>
        <dbReference type="SAM" id="MobiDB-lite"/>
    </source>
</evidence>
<accession>A0A059D9Z9</accession>
<reference evidence="4" key="1">
    <citation type="submission" date="2013-07" db="EMBL/GenBank/DDBJ databases">
        <title>The genome of Eucalyptus grandis.</title>
        <authorList>
            <person name="Schmutz J."/>
            <person name="Hayes R."/>
            <person name="Myburg A."/>
            <person name="Tuskan G."/>
            <person name="Grattapaglia D."/>
            <person name="Rokhsar D.S."/>
        </authorList>
    </citation>
    <scope>NUCLEOTIDE SEQUENCE</scope>
    <source>
        <tissue evidence="4">Leaf extractions</tissue>
    </source>
</reference>
<feature type="compositionally biased region" description="Basic and acidic residues" evidence="3">
    <location>
        <begin position="366"/>
        <end position="376"/>
    </location>
</feature>
<feature type="compositionally biased region" description="Polar residues" evidence="3">
    <location>
        <begin position="383"/>
        <end position="402"/>
    </location>
</feature>
<dbReference type="PROSITE" id="PS50096">
    <property type="entry name" value="IQ"/>
    <property type="match status" value="2"/>
</dbReference>
<dbReference type="EMBL" id="KK198754">
    <property type="protein sequence ID" value="KCW87324.1"/>
    <property type="molecule type" value="Genomic_DNA"/>
</dbReference>
<evidence type="ECO:0000313" key="4">
    <source>
        <dbReference type="EMBL" id="KCW87324.1"/>
    </source>
</evidence>
<dbReference type="Pfam" id="PF00612">
    <property type="entry name" value="IQ"/>
    <property type="match status" value="1"/>
</dbReference>
<feature type="compositionally biased region" description="Basic and acidic residues" evidence="3">
    <location>
        <begin position="405"/>
        <end position="418"/>
    </location>
</feature>
<feature type="compositionally biased region" description="Low complexity" evidence="3">
    <location>
        <begin position="312"/>
        <end position="332"/>
    </location>
</feature>
<comment type="similarity">
    <text evidence="2">Belongs to the IQD family.</text>
</comment>
<name>A0A059D9Z9_EUCGR</name>
<feature type="compositionally biased region" description="Polar residues" evidence="3">
    <location>
        <begin position="280"/>
        <end position="311"/>
    </location>
</feature>
<dbReference type="SMART" id="SM00015">
    <property type="entry name" value="IQ"/>
    <property type="match status" value="2"/>
</dbReference>
<evidence type="ECO:0000256" key="2">
    <source>
        <dbReference type="ARBA" id="ARBA00024341"/>
    </source>
</evidence>
<dbReference type="InParanoid" id="A0A059D9Z9"/>
<evidence type="ECO:0000256" key="1">
    <source>
        <dbReference type="ARBA" id="ARBA00022860"/>
    </source>
</evidence>
<dbReference type="Gene3D" id="1.20.5.190">
    <property type="match status" value="1"/>
</dbReference>
<dbReference type="PANTHER" id="PTHR32295:SF123">
    <property type="entry name" value="PROTEIN IQ-DOMAIN 5"/>
    <property type="match status" value="1"/>
</dbReference>
<dbReference type="OMA" id="NMEQCES"/>
<feature type="region of interest" description="Disordered" evidence="3">
    <location>
        <begin position="280"/>
        <end position="418"/>
    </location>
</feature>
<dbReference type="KEGG" id="egr:104433944"/>
<dbReference type="PANTHER" id="PTHR32295">
    <property type="entry name" value="IQ-DOMAIN 5-RELATED"/>
    <property type="match status" value="1"/>
</dbReference>
<dbReference type="AlphaFoldDB" id="A0A059D9Z9"/>
<evidence type="ECO:0008006" key="5">
    <source>
        <dbReference type="Google" id="ProtNLM"/>
    </source>
</evidence>
<dbReference type="eggNOG" id="ENOG502QT9B">
    <property type="taxonomic scope" value="Eukaryota"/>
</dbReference>
<dbReference type="Gramene" id="KCW87324">
    <property type="protein sequence ID" value="KCW87324"/>
    <property type="gene ID" value="EUGRSUZ_B03811"/>
</dbReference>